<dbReference type="EMBL" id="LT629763">
    <property type="protein sequence ID" value="SDS00313.1"/>
    <property type="molecule type" value="Genomic_DNA"/>
</dbReference>
<dbReference type="OrthoDB" id="7067191at2"/>
<protein>
    <submittedName>
        <fullName evidence="1">Uncharacterized protein</fullName>
    </submittedName>
</protein>
<gene>
    <name evidence="1" type="ORF">SAMN05216271_0932</name>
</gene>
<evidence type="ECO:0000313" key="2">
    <source>
        <dbReference type="Proteomes" id="UP000243413"/>
    </source>
</evidence>
<dbReference type="Proteomes" id="UP000243413">
    <property type="component" value="Chromosome I"/>
</dbReference>
<sequence length="289" mass="32544">MEYLLSILSGGISGATLVWLAKGWISERLKQSIQHEYAEKLESYKTELNSKIEGIKHENQVSQLRTSLFFDHQRNAFAALITKIAQINTEWAAHYDPDEGLYEPVPSSGRREFEGLIYQHQLFLDEECLMALSLVTEAYFRSLPYNDGSGAPPHQNDSSQHVSYIEYLQPRIASIFRGKIGVAADPQHLIDVAVLSAIELVNGYHFLEVEIPPKGALSTRKIKNAADKVTVGLDNIDELVALLRRFDEYLSRDGGWIHEAQLNVKQTLNILEKCLTNQSTRTQRSCAGV</sequence>
<proteinExistence type="predicted"/>
<accession>A0A1H1NN51</accession>
<organism evidence="1 2">
    <name type="scientific">Halopseudomonas sabulinigri</name>
    <dbReference type="NCBI Taxonomy" id="472181"/>
    <lineage>
        <taxon>Bacteria</taxon>
        <taxon>Pseudomonadati</taxon>
        <taxon>Pseudomonadota</taxon>
        <taxon>Gammaproteobacteria</taxon>
        <taxon>Pseudomonadales</taxon>
        <taxon>Pseudomonadaceae</taxon>
        <taxon>Halopseudomonas</taxon>
    </lineage>
</organism>
<dbReference type="RefSeq" id="WP_092284291.1">
    <property type="nucleotide sequence ID" value="NZ_LT629763.1"/>
</dbReference>
<name>A0A1H1NN51_9GAMM</name>
<reference evidence="2" key="1">
    <citation type="submission" date="2016-10" db="EMBL/GenBank/DDBJ databases">
        <authorList>
            <person name="Varghese N."/>
            <person name="Submissions S."/>
        </authorList>
    </citation>
    <scope>NUCLEOTIDE SEQUENCE [LARGE SCALE GENOMIC DNA]</scope>
    <source>
        <strain evidence="2">JCM 14963</strain>
    </source>
</reference>
<evidence type="ECO:0000313" key="1">
    <source>
        <dbReference type="EMBL" id="SDS00313.1"/>
    </source>
</evidence>
<dbReference type="AlphaFoldDB" id="A0A1H1NN51"/>